<dbReference type="AlphaFoldDB" id="A0A381WV88"/>
<organism evidence="1">
    <name type="scientific">marine metagenome</name>
    <dbReference type="NCBI Taxonomy" id="408172"/>
    <lineage>
        <taxon>unclassified sequences</taxon>
        <taxon>metagenomes</taxon>
        <taxon>ecological metagenomes</taxon>
    </lineage>
</organism>
<dbReference type="EMBL" id="UINC01013005">
    <property type="protein sequence ID" value="SVA56446.1"/>
    <property type="molecule type" value="Genomic_DNA"/>
</dbReference>
<protein>
    <submittedName>
        <fullName evidence="1">Uncharacterized protein</fullName>
    </submittedName>
</protein>
<sequence length="94" mass="11420">MDWHDLDHINSNISLGDNGRQHMNEDWDCEMELSHYKTENAGRVSTIFMRHLRNKYGEDIANKALKRTQKREERERIEEKEHRERDTITDLAYF</sequence>
<evidence type="ECO:0000313" key="1">
    <source>
        <dbReference type="EMBL" id="SVA56446.1"/>
    </source>
</evidence>
<proteinExistence type="predicted"/>
<name>A0A381WV88_9ZZZZ</name>
<gene>
    <name evidence="1" type="ORF">METZ01_LOCUS109300</name>
</gene>
<accession>A0A381WV88</accession>
<reference evidence="1" key="1">
    <citation type="submission" date="2018-05" db="EMBL/GenBank/DDBJ databases">
        <authorList>
            <person name="Lanie J.A."/>
            <person name="Ng W.-L."/>
            <person name="Kazmierczak K.M."/>
            <person name="Andrzejewski T.M."/>
            <person name="Davidsen T.M."/>
            <person name="Wayne K.J."/>
            <person name="Tettelin H."/>
            <person name="Glass J.I."/>
            <person name="Rusch D."/>
            <person name="Podicherti R."/>
            <person name="Tsui H.-C.T."/>
            <person name="Winkler M.E."/>
        </authorList>
    </citation>
    <scope>NUCLEOTIDE SEQUENCE</scope>
</reference>